<comment type="caution">
    <text evidence="1">The sequence shown here is derived from an EMBL/GenBank/DDBJ whole genome shotgun (WGS) entry which is preliminary data.</text>
</comment>
<organism evidence="1 2">
    <name type="scientific">Batillaria attramentaria</name>
    <dbReference type="NCBI Taxonomy" id="370345"/>
    <lineage>
        <taxon>Eukaryota</taxon>
        <taxon>Metazoa</taxon>
        <taxon>Spiralia</taxon>
        <taxon>Lophotrochozoa</taxon>
        <taxon>Mollusca</taxon>
        <taxon>Gastropoda</taxon>
        <taxon>Caenogastropoda</taxon>
        <taxon>Sorbeoconcha</taxon>
        <taxon>Cerithioidea</taxon>
        <taxon>Batillariidae</taxon>
        <taxon>Batillaria</taxon>
    </lineage>
</organism>
<dbReference type="AlphaFoldDB" id="A0ABD0LBM9"/>
<gene>
    <name evidence="1" type="ORF">BaRGS_00012002</name>
</gene>
<sequence>MPLALTVTAFTPGMILDSLLIHHVSVGKGCGQSSETRGGGPEIAAVHFTANALGSPISISPSADHKYALRPVLSRNRPSLSNASPIICQNYRLWMRTSSDCSTA</sequence>
<accession>A0ABD0LBM9</accession>
<proteinExistence type="predicted"/>
<dbReference type="Proteomes" id="UP001519460">
    <property type="component" value="Unassembled WGS sequence"/>
</dbReference>
<dbReference type="EMBL" id="JACVVK020000064">
    <property type="protein sequence ID" value="KAK7496793.1"/>
    <property type="molecule type" value="Genomic_DNA"/>
</dbReference>
<evidence type="ECO:0000313" key="1">
    <source>
        <dbReference type="EMBL" id="KAK7496793.1"/>
    </source>
</evidence>
<reference evidence="1 2" key="1">
    <citation type="journal article" date="2023" name="Sci. Data">
        <title>Genome assembly of the Korean intertidal mud-creeper Batillaria attramentaria.</title>
        <authorList>
            <person name="Patra A.K."/>
            <person name="Ho P.T."/>
            <person name="Jun S."/>
            <person name="Lee S.J."/>
            <person name="Kim Y."/>
            <person name="Won Y.J."/>
        </authorList>
    </citation>
    <scope>NUCLEOTIDE SEQUENCE [LARGE SCALE GENOMIC DNA]</scope>
    <source>
        <strain evidence="1">Wonlab-2016</strain>
    </source>
</reference>
<name>A0ABD0LBM9_9CAEN</name>
<keyword evidence="2" id="KW-1185">Reference proteome</keyword>
<evidence type="ECO:0000313" key="2">
    <source>
        <dbReference type="Proteomes" id="UP001519460"/>
    </source>
</evidence>
<protein>
    <submittedName>
        <fullName evidence="1">Uncharacterized protein</fullName>
    </submittedName>
</protein>